<keyword evidence="3" id="KW-1185">Reference proteome</keyword>
<dbReference type="PANTHER" id="PTHR12710:SF0">
    <property type="entry name" value="NUCLEAR PROTEIN LOCALIZATION PROTEIN 4 HOMOLOG"/>
    <property type="match status" value="1"/>
</dbReference>
<protein>
    <submittedName>
        <fullName evidence="2">Uncharacterized protein</fullName>
    </submittedName>
</protein>
<evidence type="ECO:0000313" key="3">
    <source>
        <dbReference type="Proteomes" id="UP001530377"/>
    </source>
</evidence>
<dbReference type="InterPro" id="IPR016563">
    <property type="entry name" value="Npl4"/>
</dbReference>
<name>A0ABD3SF17_9STRA</name>
<dbReference type="EMBL" id="JALLPB020000045">
    <property type="protein sequence ID" value="KAL3823144.1"/>
    <property type="molecule type" value="Genomic_DNA"/>
</dbReference>
<comment type="caution">
    <text evidence="2">The sequence shown here is derived from an EMBL/GenBank/DDBJ whole genome shotgun (WGS) entry which is preliminary data.</text>
</comment>
<sequence>MVAKISERKSRSRSTRSRFSLITTFVLMASITIAAKPTVLRIRTGDRGLIRVPLPNDDPSMTLSSILASAGVNVNEDGSGAGLKCHLSGCAGGASETLDLSPGGTDGGKTAAELGLEHGSIITILPPSPKSTKMSNIGHGDSEERSKNERFDPFPLLAKSASASRRSLALSRSLNRGMTYENISRMQSAMHTVEAQSKGPLTRVYVCSISAARFRNHCINTAKAMENRAALLFGTINKEAIDPNNVKKARTSLSSTTHEERRCEVARVHAIWEPPNQKSTLGGTYYDGECLLSSYPGSTENHDDATERAIRVASWLGLRPVGWIFSYSDDRNRHKDDEGGALLPVHGRDAVMGAKLQIEQMKRIGREEGRKFVTLALDCREGATEAFQLSDTCIQMVAEGILTVPEPTVADNNDASQQSTRLITLVNPVIVSGEETKSLDSVLLLVNLAMLSHVGMYSGGAEMTRGNVKRSSGALLVKTRKRILAALEQRHENDEAVLKELCDFDVLLALDSLIGAEKSEELCSIVRKYVIGQRKSTVLGDQLRLILQTVLDG</sequence>
<dbReference type="PANTHER" id="PTHR12710">
    <property type="entry name" value="NUCLEAR PROTEIN LOCALIZATION 4"/>
    <property type="match status" value="1"/>
</dbReference>
<accession>A0ABD3SF17</accession>
<evidence type="ECO:0000313" key="2">
    <source>
        <dbReference type="EMBL" id="KAL3823144.1"/>
    </source>
</evidence>
<gene>
    <name evidence="2" type="ORF">ACHAXA_010400</name>
</gene>
<organism evidence="2 3">
    <name type="scientific">Cyclostephanos tholiformis</name>
    <dbReference type="NCBI Taxonomy" id="382380"/>
    <lineage>
        <taxon>Eukaryota</taxon>
        <taxon>Sar</taxon>
        <taxon>Stramenopiles</taxon>
        <taxon>Ochrophyta</taxon>
        <taxon>Bacillariophyta</taxon>
        <taxon>Coscinodiscophyceae</taxon>
        <taxon>Thalassiosirophycidae</taxon>
        <taxon>Stephanodiscales</taxon>
        <taxon>Stephanodiscaceae</taxon>
        <taxon>Cyclostephanos</taxon>
    </lineage>
</organism>
<dbReference type="AlphaFoldDB" id="A0ABD3SF17"/>
<proteinExistence type="predicted"/>
<dbReference type="Proteomes" id="UP001530377">
    <property type="component" value="Unassembled WGS sequence"/>
</dbReference>
<evidence type="ECO:0000256" key="1">
    <source>
        <dbReference type="SAM" id="MobiDB-lite"/>
    </source>
</evidence>
<feature type="region of interest" description="Disordered" evidence="1">
    <location>
        <begin position="125"/>
        <end position="148"/>
    </location>
</feature>
<reference evidence="2 3" key="1">
    <citation type="submission" date="2024-10" db="EMBL/GenBank/DDBJ databases">
        <title>Updated reference genomes for cyclostephanoid diatoms.</title>
        <authorList>
            <person name="Roberts W.R."/>
            <person name="Alverson A.J."/>
        </authorList>
    </citation>
    <scope>NUCLEOTIDE SEQUENCE [LARGE SCALE GENOMIC DNA]</scope>
    <source>
        <strain evidence="2 3">AJA228-03</strain>
    </source>
</reference>